<evidence type="ECO:0000256" key="13">
    <source>
        <dbReference type="PROSITE-ProRule" id="PRU01087"/>
    </source>
</evidence>
<dbReference type="InterPro" id="IPR033118">
    <property type="entry name" value="EXPERA"/>
</dbReference>
<dbReference type="EMBL" id="JAZHXJ010000021">
    <property type="protein sequence ID" value="KAL1881467.1"/>
    <property type="molecule type" value="Genomic_DNA"/>
</dbReference>
<keyword evidence="11" id="KW-0753">Steroid metabolism</keyword>
<keyword evidence="7" id="KW-0756">Sterol biosynthesis</keyword>
<dbReference type="Pfam" id="PF05241">
    <property type="entry name" value="EBP"/>
    <property type="match status" value="1"/>
</dbReference>
<evidence type="ECO:0000259" key="15">
    <source>
        <dbReference type="PROSITE" id="PS51751"/>
    </source>
</evidence>
<evidence type="ECO:0000256" key="9">
    <source>
        <dbReference type="ARBA" id="ARBA00023136"/>
    </source>
</evidence>
<comment type="similarity">
    <text evidence="2">Belongs to the EBP family.</text>
</comment>
<comment type="caution">
    <text evidence="16">The sequence shown here is derived from an EMBL/GenBank/DDBJ whole genome shotgun (WGS) entry which is preliminary data.</text>
</comment>
<accession>A0ABR3Y0N3</accession>
<keyword evidence="8" id="KW-0443">Lipid metabolism</keyword>
<proteinExistence type="inferred from homology"/>
<evidence type="ECO:0000256" key="8">
    <source>
        <dbReference type="ARBA" id="ARBA00023098"/>
    </source>
</evidence>
<protein>
    <recommendedName>
        <fullName evidence="15">EXPERA domain-containing protein</fullName>
    </recommendedName>
</protein>
<gene>
    <name evidence="16" type="ORF">VTK73DRAFT_3529</name>
</gene>
<evidence type="ECO:0000256" key="14">
    <source>
        <dbReference type="SAM" id="Phobius"/>
    </source>
</evidence>
<evidence type="ECO:0000313" key="17">
    <source>
        <dbReference type="Proteomes" id="UP001586593"/>
    </source>
</evidence>
<feature type="transmembrane region" description="Helical" evidence="14">
    <location>
        <begin position="186"/>
        <end position="206"/>
    </location>
</feature>
<evidence type="ECO:0000256" key="3">
    <source>
        <dbReference type="ARBA" id="ARBA00022516"/>
    </source>
</evidence>
<dbReference type="InterPro" id="IPR007905">
    <property type="entry name" value="EBP"/>
</dbReference>
<evidence type="ECO:0000256" key="7">
    <source>
        <dbReference type="ARBA" id="ARBA00023011"/>
    </source>
</evidence>
<sequence>MNTTDTINIHPYHPVGVEIPGYLANSLPVRTLLVSFFTGCAVILGTAFYFLQWKRPNLSRGDVLTGLWFALCGFIHFFFEGYFAYNFQTIGGSSHLFGQLWKEYSLSDSRYLTRDAFVTCMEAVTAIFWGPLSFTCVYLIATDHPLRHPLQSIVSLGQLYGDVLYYATCAFERHVAGRVHCRPESFYYWAYYMLCNSFWIVIPFVLVCRSAQATARAFARVRELEPGTKHSIKKTS</sequence>
<evidence type="ECO:0000256" key="11">
    <source>
        <dbReference type="ARBA" id="ARBA00023221"/>
    </source>
</evidence>
<keyword evidence="17" id="KW-1185">Reference proteome</keyword>
<evidence type="ECO:0000256" key="10">
    <source>
        <dbReference type="ARBA" id="ARBA00023166"/>
    </source>
</evidence>
<keyword evidence="12" id="KW-0413">Isomerase</keyword>
<keyword evidence="4 13" id="KW-0812">Transmembrane</keyword>
<evidence type="ECO:0000256" key="12">
    <source>
        <dbReference type="ARBA" id="ARBA00023235"/>
    </source>
</evidence>
<dbReference type="Proteomes" id="UP001586593">
    <property type="component" value="Unassembled WGS sequence"/>
</dbReference>
<feature type="transmembrane region" description="Helical" evidence="14">
    <location>
        <begin position="63"/>
        <end position="85"/>
    </location>
</feature>
<keyword evidence="9 13" id="KW-0472">Membrane</keyword>
<organism evidence="16 17">
    <name type="scientific">Phialemonium thermophilum</name>
    <dbReference type="NCBI Taxonomy" id="223376"/>
    <lineage>
        <taxon>Eukaryota</taxon>
        <taxon>Fungi</taxon>
        <taxon>Dikarya</taxon>
        <taxon>Ascomycota</taxon>
        <taxon>Pezizomycotina</taxon>
        <taxon>Sordariomycetes</taxon>
        <taxon>Sordariomycetidae</taxon>
        <taxon>Cephalothecales</taxon>
        <taxon>Cephalothecaceae</taxon>
        <taxon>Phialemonium</taxon>
    </lineage>
</organism>
<comment type="subcellular location">
    <subcellularLocation>
        <location evidence="1">Membrane</location>
        <topology evidence="1">Multi-pass membrane protein</topology>
    </subcellularLocation>
</comment>
<evidence type="ECO:0000256" key="4">
    <source>
        <dbReference type="ARBA" id="ARBA00022692"/>
    </source>
</evidence>
<dbReference type="PANTHER" id="PTHR14207">
    <property type="entry name" value="STEROL ISOMERASE"/>
    <property type="match status" value="1"/>
</dbReference>
<dbReference type="PANTHER" id="PTHR14207:SF0">
    <property type="entry name" value="3-BETA-HYDROXYSTEROID-DELTA(8),DELTA(7)-ISOMERASE"/>
    <property type="match status" value="1"/>
</dbReference>
<evidence type="ECO:0000256" key="5">
    <source>
        <dbReference type="ARBA" id="ARBA00022955"/>
    </source>
</evidence>
<reference evidence="16 17" key="1">
    <citation type="journal article" date="2024" name="Commun. Biol.">
        <title>Comparative genomic analysis of thermophilic fungi reveals convergent evolutionary adaptations and gene losses.</title>
        <authorList>
            <person name="Steindorff A.S."/>
            <person name="Aguilar-Pontes M.V."/>
            <person name="Robinson A.J."/>
            <person name="Andreopoulos B."/>
            <person name="LaButti K."/>
            <person name="Kuo A."/>
            <person name="Mondo S."/>
            <person name="Riley R."/>
            <person name="Otillar R."/>
            <person name="Haridas S."/>
            <person name="Lipzen A."/>
            <person name="Grimwood J."/>
            <person name="Schmutz J."/>
            <person name="Clum A."/>
            <person name="Reid I.D."/>
            <person name="Moisan M.C."/>
            <person name="Butler G."/>
            <person name="Nguyen T.T.M."/>
            <person name="Dewar K."/>
            <person name="Conant G."/>
            <person name="Drula E."/>
            <person name="Henrissat B."/>
            <person name="Hansel C."/>
            <person name="Singer S."/>
            <person name="Hutchinson M.I."/>
            <person name="de Vries R.P."/>
            <person name="Natvig D.O."/>
            <person name="Powell A.J."/>
            <person name="Tsang A."/>
            <person name="Grigoriev I.V."/>
        </authorList>
    </citation>
    <scope>NUCLEOTIDE SEQUENCE [LARGE SCALE GENOMIC DNA]</scope>
    <source>
        <strain evidence="16 17">ATCC 24622</strain>
    </source>
</reference>
<feature type="transmembrane region" description="Helical" evidence="14">
    <location>
        <begin position="116"/>
        <end position="141"/>
    </location>
</feature>
<keyword evidence="10" id="KW-1207">Sterol metabolism</keyword>
<feature type="transmembrane region" description="Helical" evidence="14">
    <location>
        <begin position="32"/>
        <end position="51"/>
    </location>
</feature>
<keyword evidence="3" id="KW-0444">Lipid biosynthesis</keyword>
<name>A0ABR3Y0N3_9PEZI</name>
<evidence type="ECO:0000256" key="6">
    <source>
        <dbReference type="ARBA" id="ARBA00022989"/>
    </source>
</evidence>
<evidence type="ECO:0000256" key="2">
    <source>
        <dbReference type="ARBA" id="ARBA00008337"/>
    </source>
</evidence>
<evidence type="ECO:0000256" key="1">
    <source>
        <dbReference type="ARBA" id="ARBA00004141"/>
    </source>
</evidence>
<evidence type="ECO:0000313" key="16">
    <source>
        <dbReference type="EMBL" id="KAL1881467.1"/>
    </source>
</evidence>
<keyword evidence="5" id="KW-0752">Steroid biosynthesis</keyword>
<dbReference type="PROSITE" id="PS51751">
    <property type="entry name" value="EXPERA"/>
    <property type="match status" value="1"/>
</dbReference>
<feature type="domain" description="EXPERA" evidence="15">
    <location>
        <begin position="61"/>
        <end position="207"/>
    </location>
</feature>
<keyword evidence="6 13" id="KW-1133">Transmembrane helix</keyword>